<evidence type="ECO:0000259" key="4">
    <source>
        <dbReference type="PROSITE" id="PS51379"/>
    </source>
</evidence>
<dbReference type="eggNOG" id="COG1145">
    <property type="taxonomic scope" value="Bacteria"/>
</dbReference>
<dbReference type="RefSeq" id="WP_016195755.1">
    <property type="nucleotide sequence ID" value="NZ_AQPN01000090.1"/>
</dbReference>
<dbReference type="STRING" id="1150600.ADIARSV_2524"/>
<keyword evidence="3" id="KW-0411">Iron-sulfur</keyword>
<dbReference type="SUPFAM" id="SSF54862">
    <property type="entry name" value="4Fe-4S ferredoxins"/>
    <property type="match status" value="1"/>
</dbReference>
<evidence type="ECO:0000313" key="5">
    <source>
        <dbReference type="EMBL" id="EOR94283.1"/>
    </source>
</evidence>
<evidence type="ECO:0000256" key="2">
    <source>
        <dbReference type="ARBA" id="ARBA00023004"/>
    </source>
</evidence>
<dbReference type="GO" id="GO:0051536">
    <property type="term" value="F:iron-sulfur cluster binding"/>
    <property type="evidence" value="ECO:0007669"/>
    <property type="project" value="UniProtKB-KW"/>
</dbReference>
<proteinExistence type="predicted"/>
<dbReference type="InterPro" id="IPR017896">
    <property type="entry name" value="4Fe4S_Fe-S-bd"/>
</dbReference>
<dbReference type="InterPro" id="IPR017900">
    <property type="entry name" value="4Fe4S_Fe_S_CS"/>
</dbReference>
<evidence type="ECO:0000256" key="1">
    <source>
        <dbReference type="ARBA" id="ARBA00022723"/>
    </source>
</evidence>
<evidence type="ECO:0000313" key="6">
    <source>
        <dbReference type="Proteomes" id="UP000014174"/>
    </source>
</evidence>
<dbReference type="PROSITE" id="PS51379">
    <property type="entry name" value="4FE4S_FER_2"/>
    <property type="match status" value="1"/>
</dbReference>
<reference evidence="5 6" key="1">
    <citation type="journal article" date="2013" name="Genome Announc.">
        <title>Draft Genome Sequence of Arcticibacter svalbardensis Strain MN12-7T, a Member of the Family Sphingobacteriaceae Isolated from an Arctic Soil Sample.</title>
        <authorList>
            <person name="Shivaji S."/>
            <person name="Ara S."/>
            <person name="Prasad S."/>
            <person name="Manasa B.P."/>
            <person name="Begum Z."/>
            <person name="Singh A."/>
            <person name="Kumar Pinnaka A."/>
        </authorList>
    </citation>
    <scope>NUCLEOTIDE SEQUENCE [LARGE SCALE GENOMIC DNA]</scope>
    <source>
        <strain evidence="5 6">MN12-7</strain>
    </source>
</reference>
<keyword evidence="6" id="KW-1185">Reference proteome</keyword>
<dbReference type="Pfam" id="PF00037">
    <property type="entry name" value="Fer4"/>
    <property type="match status" value="1"/>
</dbReference>
<sequence>MAFQILEKCVSCGSCEIECPNHAIYEGGTKWTMAKGTKTKGSVTLMDGTVVDADQRNPSQSFDTFYIVSSKCTECVGFHDKPQCVDACQVGACVISPLYPETMEQLLAKKGNLHGQA</sequence>
<dbReference type="Proteomes" id="UP000014174">
    <property type="component" value="Unassembled WGS sequence"/>
</dbReference>
<dbReference type="GO" id="GO:0046872">
    <property type="term" value="F:metal ion binding"/>
    <property type="evidence" value="ECO:0007669"/>
    <property type="project" value="UniProtKB-KW"/>
</dbReference>
<dbReference type="PROSITE" id="PS00198">
    <property type="entry name" value="4FE4S_FER_1"/>
    <property type="match status" value="1"/>
</dbReference>
<gene>
    <name evidence="5" type="ORF">ADIARSV_2524</name>
</gene>
<keyword evidence="2" id="KW-0408">Iron</keyword>
<protein>
    <submittedName>
        <fullName evidence="5">4Fe-4S ferredoxin, iron-sulfur binding protein</fullName>
    </submittedName>
</protein>
<dbReference type="OrthoDB" id="9803397at2"/>
<dbReference type="EMBL" id="AQPN01000090">
    <property type="protein sequence ID" value="EOR94283.1"/>
    <property type="molecule type" value="Genomic_DNA"/>
</dbReference>
<evidence type="ECO:0000256" key="3">
    <source>
        <dbReference type="ARBA" id="ARBA00023014"/>
    </source>
</evidence>
<dbReference type="AlphaFoldDB" id="R9GRG5"/>
<dbReference type="Gene3D" id="3.30.70.20">
    <property type="match status" value="1"/>
</dbReference>
<name>R9GRG5_9SPHI</name>
<feature type="domain" description="4Fe-4S ferredoxin-type" evidence="4">
    <location>
        <begin position="1"/>
        <end position="29"/>
    </location>
</feature>
<accession>R9GRG5</accession>
<comment type="caution">
    <text evidence="5">The sequence shown here is derived from an EMBL/GenBank/DDBJ whole genome shotgun (WGS) entry which is preliminary data.</text>
</comment>
<keyword evidence="1" id="KW-0479">Metal-binding</keyword>
<organism evidence="5 6">
    <name type="scientific">Arcticibacter svalbardensis MN12-7</name>
    <dbReference type="NCBI Taxonomy" id="1150600"/>
    <lineage>
        <taxon>Bacteria</taxon>
        <taxon>Pseudomonadati</taxon>
        <taxon>Bacteroidota</taxon>
        <taxon>Sphingobacteriia</taxon>
        <taxon>Sphingobacteriales</taxon>
        <taxon>Sphingobacteriaceae</taxon>
        <taxon>Arcticibacter</taxon>
    </lineage>
</organism>